<dbReference type="Proteomes" id="UP001279410">
    <property type="component" value="Unassembled WGS sequence"/>
</dbReference>
<keyword evidence="2 7" id="KW-0812">Transmembrane</keyword>
<gene>
    <name evidence="9" type="ORF">AKAME5_000318100</name>
</gene>
<name>A0AAD3M902_LATJO</name>
<dbReference type="AlphaFoldDB" id="A0AAD3M902"/>
<dbReference type="GO" id="GO:0005640">
    <property type="term" value="C:nuclear outer membrane"/>
    <property type="evidence" value="ECO:0007669"/>
    <property type="project" value="UniProtKB-SubCell"/>
</dbReference>
<organism evidence="9 10">
    <name type="scientific">Lates japonicus</name>
    <name type="common">Japanese lates</name>
    <dbReference type="NCBI Taxonomy" id="270547"/>
    <lineage>
        <taxon>Eukaryota</taxon>
        <taxon>Metazoa</taxon>
        <taxon>Chordata</taxon>
        <taxon>Craniata</taxon>
        <taxon>Vertebrata</taxon>
        <taxon>Euteleostomi</taxon>
        <taxon>Actinopterygii</taxon>
        <taxon>Neopterygii</taxon>
        <taxon>Teleostei</taxon>
        <taxon>Neoteleostei</taxon>
        <taxon>Acanthomorphata</taxon>
        <taxon>Carangaria</taxon>
        <taxon>Carangaria incertae sedis</taxon>
        <taxon>Centropomidae</taxon>
        <taxon>Lates</taxon>
    </lineage>
</organism>
<proteinExistence type="inferred from homology"/>
<keyword evidence="4 7" id="KW-0472">Membrane</keyword>
<evidence type="ECO:0000256" key="5">
    <source>
        <dbReference type="ARBA" id="ARBA00023242"/>
    </source>
</evidence>
<comment type="subcellular location">
    <subcellularLocation>
        <location evidence="6">Nucleus outer membrane</location>
        <topology evidence="6">Single-pass type IV membrane protein</topology>
    </subcellularLocation>
</comment>
<evidence type="ECO:0000256" key="4">
    <source>
        <dbReference type="ARBA" id="ARBA00023136"/>
    </source>
</evidence>
<keyword evidence="10" id="KW-1185">Reference proteome</keyword>
<dbReference type="InterPro" id="IPR012315">
    <property type="entry name" value="KASH"/>
</dbReference>
<evidence type="ECO:0000256" key="3">
    <source>
        <dbReference type="ARBA" id="ARBA00022989"/>
    </source>
</evidence>
<feature type="topological domain" description="Cytoplasmic" evidence="7">
    <location>
        <begin position="1"/>
        <end position="50"/>
    </location>
</feature>
<dbReference type="PANTHER" id="PTHR21524">
    <property type="entry name" value="SPECTRIN REPEAT CONTAINING NUCLEAR ENVELOPE PROTEIN 2"/>
    <property type="match status" value="1"/>
</dbReference>
<dbReference type="SMART" id="SM01249">
    <property type="entry name" value="KASH"/>
    <property type="match status" value="1"/>
</dbReference>
<dbReference type="PANTHER" id="PTHR21524:SF6">
    <property type="entry name" value="SPECTRIN REPEAT CONTAINING, NUCLEAR ENVELOPE 1"/>
    <property type="match status" value="1"/>
</dbReference>
<comment type="caution">
    <text evidence="9">The sequence shown here is derived from an EMBL/GenBank/DDBJ whole genome shotgun (WGS) entry which is preliminary data.</text>
</comment>
<sequence length="98" mass="11072">MSACVTLLHPLWPEQITRRRWLRFPPFDLPGGVSSSTSSKGPSFLLRVFRAALPVQLLPISLACLVPMTEEDYSCHHANNFTRSFHPMLHYTNGPLPI</sequence>
<evidence type="ECO:0000256" key="2">
    <source>
        <dbReference type="ARBA" id="ARBA00022692"/>
    </source>
</evidence>
<dbReference type="EMBL" id="BRZM01000008">
    <property type="protein sequence ID" value="GLD49385.1"/>
    <property type="molecule type" value="Genomic_DNA"/>
</dbReference>
<accession>A0AAD3M902</accession>
<feature type="domain" description="KASH" evidence="8">
    <location>
        <begin position="42"/>
        <end position="98"/>
    </location>
</feature>
<evidence type="ECO:0000256" key="7">
    <source>
        <dbReference type="PROSITE-ProRule" id="PRU00385"/>
    </source>
</evidence>
<feature type="topological domain" description="Perinuclear space" evidence="7">
    <location>
        <begin position="72"/>
        <end position="98"/>
    </location>
</feature>
<evidence type="ECO:0000313" key="9">
    <source>
        <dbReference type="EMBL" id="GLD49385.1"/>
    </source>
</evidence>
<comment type="similarity">
    <text evidence="1">Belongs to the nesprin family.</text>
</comment>
<evidence type="ECO:0000259" key="8">
    <source>
        <dbReference type="PROSITE" id="PS51049"/>
    </source>
</evidence>
<keyword evidence="3" id="KW-1133">Transmembrane helix</keyword>
<dbReference type="Pfam" id="PF10541">
    <property type="entry name" value="KASH"/>
    <property type="match status" value="1"/>
</dbReference>
<evidence type="ECO:0000256" key="6">
    <source>
        <dbReference type="ARBA" id="ARBA00046312"/>
    </source>
</evidence>
<dbReference type="PROSITE" id="PS51049">
    <property type="entry name" value="KASH"/>
    <property type="match status" value="1"/>
</dbReference>
<keyword evidence="5" id="KW-0539">Nucleus</keyword>
<reference evidence="9" key="1">
    <citation type="submission" date="2022-08" db="EMBL/GenBank/DDBJ databases">
        <title>Genome sequencing of akame (Lates japonicus).</title>
        <authorList>
            <person name="Hashiguchi Y."/>
            <person name="Takahashi H."/>
        </authorList>
    </citation>
    <scope>NUCLEOTIDE SEQUENCE</scope>
    <source>
        <strain evidence="9">Kochi</strain>
    </source>
</reference>
<protein>
    <submittedName>
        <fullName evidence="9">Nesprin-1 isoform X1</fullName>
    </submittedName>
</protein>
<evidence type="ECO:0000256" key="1">
    <source>
        <dbReference type="ARBA" id="ARBA00008619"/>
    </source>
</evidence>
<evidence type="ECO:0000313" key="10">
    <source>
        <dbReference type="Proteomes" id="UP001279410"/>
    </source>
</evidence>